<evidence type="ECO:0000313" key="2">
    <source>
        <dbReference type="Proteomes" id="UP000828390"/>
    </source>
</evidence>
<proteinExistence type="predicted"/>
<dbReference type="Proteomes" id="UP000828390">
    <property type="component" value="Unassembled WGS sequence"/>
</dbReference>
<keyword evidence="2" id="KW-1185">Reference proteome</keyword>
<evidence type="ECO:0000313" key="1">
    <source>
        <dbReference type="EMBL" id="KAH3816158.1"/>
    </source>
</evidence>
<gene>
    <name evidence="1" type="ORF">DPMN_117667</name>
</gene>
<protein>
    <submittedName>
        <fullName evidence="1">Uncharacterized protein</fullName>
    </submittedName>
</protein>
<dbReference type="AlphaFoldDB" id="A0A9D4GG49"/>
<comment type="caution">
    <text evidence="1">The sequence shown here is derived from an EMBL/GenBank/DDBJ whole genome shotgun (WGS) entry which is preliminary data.</text>
</comment>
<reference evidence="1" key="1">
    <citation type="journal article" date="2019" name="bioRxiv">
        <title>The Genome of the Zebra Mussel, Dreissena polymorpha: A Resource for Invasive Species Research.</title>
        <authorList>
            <person name="McCartney M.A."/>
            <person name="Auch B."/>
            <person name="Kono T."/>
            <person name="Mallez S."/>
            <person name="Zhang Y."/>
            <person name="Obille A."/>
            <person name="Becker A."/>
            <person name="Abrahante J.E."/>
            <person name="Garbe J."/>
            <person name="Badalamenti J.P."/>
            <person name="Herman A."/>
            <person name="Mangelson H."/>
            <person name="Liachko I."/>
            <person name="Sullivan S."/>
            <person name="Sone E.D."/>
            <person name="Koren S."/>
            <person name="Silverstein K.A.T."/>
            <person name="Beckman K.B."/>
            <person name="Gohl D.M."/>
        </authorList>
    </citation>
    <scope>NUCLEOTIDE SEQUENCE</scope>
    <source>
        <strain evidence="1">Duluth1</strain>
        <tissue evidence="1">Whole animal</tissue>
    </source>
</reference>
<dbReference type="EMBL" id="JAIWYP010000005">
    <property type="protein sequence ID" value="KAH3816158.1"/>
    <property type="molecule type" value="Genomic_DNA"/>
</dbReference>
<sequence length="59" mass="6491">MWSASTSTCTNSKMNSNVLDFSKLSKQEIDNLNVAPGLISNDVVTENDDITQYGHNLDN</sequence>
<name>A0A9D4GG49_DREPO</name>
<reference evidence="1" key="2">
    <citation type="submission" date="2020-11" db="EMBL/GenBank/DDBJ databases">
        <authorList>
            <person name="McCartney M.A."/>
            <person name="Auch B."/>
            <person name="Kono T."/>
            <person name="Mallez S."/>
            <person name="Becker A."/>
            <person name="Gohl D.M."/>
            <person name="Silverstein K.A.T."/>
            <person name="Koren S."/>
            <person name="Bechman K.B."/>
            <person name="Herman A."/>
            <person name="Abrahante J.E."/>
            <person name="Garbe J."/>
        </authorList>
    </citation>
    <scope>NUCLEOTIDE SEQUENCE</scope>
    <source>
        <strain evidence="1">Duluth1</strain>
        <tissue evidence="1">Whole animal</tissue>
    </source>
</reference>
<accession>A0A9D4GG49</accession>
<organism evidence="1 2">
    <name type="scientific">Dreissena polymorpha</name>
    <name type="common">Zebra mussel</name>
    <name type="synonym">Mytilus polymorpha</name>
    <dbReference type="NCBI Taxonomy" id="45954"/>
    <lineage>
        <taxon>Eukaryota</taxon>
        <taxon>Metazoa</taxon>
        <taxon>Spiralia</taxon>
        <taxon>Lophotrochozoa</taxon>
        <taxon>Mollusca</taxon>
        <taxon>Bivalvia</taxon>
        <taxon>Autobranchia</taxon>
        <taxon>Heteroconchia</taxon>
        <taxon>Euheterodonta</taxon>
        <taxon>Imparidentia</taxon>
        <taxon>Neoheterodontei</taxon>
        <taxon>Myida</taxon>
        <taxon>Dreissenoidea</taxon>
        <taxon>Dreissenidae</taxon>
        <taxon>Dreissena</taxon>
    </lineage>
</organism>